<feature type="transmembrane region" description="Helical" evidence="1">
    <location>
        <begin position="54"/>
        <end position="75"/>
    </location>
</feature>
<keyword evidence="1" id="KW-1133">Transmembrane helix</keyword>
<protein>
    <submittedName>
        <fullName evidence="2">Uncharacterized protein</fullName>
    </submittedName>
</protein>
<reference evidence="3" key="1">
    <citation type="journal article" date="2019" name="Int. J. Syst. Evol. Microbiol.">
        <title>The Global Catalogue of Microorganisms (GCM) 10K type strain sequencing project: providing services to taxonomists for standard genome sequencing and annotation.</title>
        <authorList>
            <consortium name="The Broad Institute Genomics Platform"/>
            <consortium name="The Broad Institute Genome Sequencing Center for Infectious Disease"/>
            <person name="Wu L."/>
            <person name="Ma J."/>
        </authorList>
    </citation>
    <scope>NUCLEOTIDE SEQUENCE [LARGE SCALE GENOMIC DNA]</scope>
    <source>
        <strain evidence="3">JCM 18019</strain>
    </source>
</reference>
<comment type="caution">
    <text evidence="2">The sequence shown here is derived from an EMBL/GenBank/DDBJ whole genome shotgun (WGS) entry which is preliminary data.</text>
</comment>
<evidence type="ECO:0000313" key="2">
    <source>
        <dbReference type="EMBL" id="GAA5083109.1"/>
    </source>
</evidence>
<feature type="transmembrane region" description="Helical" evidence="1">
    <location>
        <begin position="82"/>
        <end position="103"/>
    </location>
</feature>
<name>A0ABP9LR90_9FLAO</name>
<dbReference type="Proteomes" id="UP001500353">
    <property type="component" value="Unassembled WGS sequence"/>
</dbReference>
<sequence>MNNIKKYFLPVLILYLALMCLYISYLFIIDDYNITKSIYQPYKTFVQLSPFNNWNVFITIFKGIFGVAGFIKFIINRKVINYFNTLFLVITLFEIILQLYNQIENFKSFSIYVDLTSTIITGILFLIIGFYYFRNAKIKEIIPQILIGFSLAVISYHLH</sequence>
<keyword evidence="1" id="KW-0472">Membrane</keyword>
<accession>A0ABP9LR90</accession>
<keyword evidence="3" id="KW-1185">Reference proteome</keyword>
<dbReference type="EMBL" id="BAABHX010000001">
    <property type="protein sequence ID" value="GAA5083109.1"/>
    <property type="molecule type" value="Genomic_DNA"/>
</dbReference>
<dbReference type="RefSeq" id="WP_345199647.1">
    <property type="nucleotide sequence ID" value="NZ_BAABHX010000001.1"/>
</dbReference>
<keyword evidence="1" id="KW-0812">Transmembrane</keyword>
<evidence type="ECO:0000256" key="1">
    <source>
        <dbReference type="SAM" id="Phobius"/>
    </source>
</evidence>
<evidence type="ECO:0000313" key="3">
    <source>
        <dbReference type="Proteomes" id="UP001500353"/>
    </source>
</evidence>
<feature type="transmembrane region" description="Helical" evidence="1">
    <location>
        <begin position="109"/>
        <end position="133"/>
    </location>
</feature>
<feature type="transmembrane region" description="Helical" evidence="1">
    <location>
        <begin position="7"/>
        <end position="28"/>
    </location>
</feature>
<organism evidence="2 3">
    <name type="scientific">Chryseobacterium ginsengisoli</name>
    <dbReference type="NCBI Taxonomy" id="363853"/>
    <lineage>
        <taxon>Bacteria</taxon>
        <taxon>Pseudomonadati</taxon>
        <taxon>Bacteroidota</taxon>
        <taxon>Flavobacteriia</taxon>
        <taxon>Flavobacteriales</taxon>
        <taxon>Weeksellaceae</taxon>
        <taxon>Chryseobacterium group</taxon>
        <taxon>Chryseobacterium</taxon>
    </lineage>
</organism>
<proteinExistence type="predicted"/>
<gene>
    <name evidence="2" type="ORF">GCM10023210_01280</name>
</gene>